<dbReference type="EMBL" id="GBRH01240095">
    <property type="protein sequence ID" value="JAD57800.1"/>
    <property type="molecule type" value="Transcribed_RNA"/>
</dbReference>
<proteinExistence type="predicted"/>
<sequence>MGLHLLAYGRPPSTSLR</sequence>
<accession>A0A0A9B996</accession>
<reference evidence="1" key="1">
    <citation type="submission" date="2014-09" db="EMBL/GenBank/DDBJ databases">
        <authorList>
            <person name="Magalhaes I.L.F."/>
            <person name="Oliveira U."/>
            <person name="Santos F.R."/>
            <person name="Vidigal T.H.D.A."/>
            <person name="Brescovit A.D."/>
            <person name="Santos A.J."/>
        </authorList>
    </citation>
    <scope>NUCLEOTIDE SEQUENCE</scope>
    <source>
        <tissue evidence="1">Shoot tissue taken approximately 20 cm above the soil surface</tissue>
    </source>
</reference>
<evidence type="ECO:0000313" key="1">
    <source>
        <dbReference type="EMBL" id="JAD57800.1"/>
    </source>
</evidence>
<dbReference type="AlphaFoldDB" id="A0A0A9B996"/>
<organism evidence="1">
    <name type="scientific">Arundo donax</name>
    <name type="common">Giant reed</name>
    <name type="synonym">Donax arundinaceus</name>
    <dbReference type="NCBI Taxonomy" id="35708"/>
    <lineage>
        <taxon>Eukaryota</taxon>
        <taxon>Viridiplantae</taxon>
        <taxon>Streptophyta</taxon>
        <taxon>Embryophyta</taxon>
        <taxon>Tracheophyta</taxon>
        <taxon>Spermatophyta</taxon>
        <taxon>Magnoliopsida</taxon>
        <taxon>Liliopsida</taxon>
        <taxon>Poales</taxon>
        <taxon>Poaceae</taxon>
        <taxon>PACMAD clade</taxon>
        <taxon>Arundinoideae</taxon>
        <taxon>Arundineae</taxon>
        <taxon>Arundo</taxon>
    </lineage>
</organism>
<protein>
    <submittedName>
        <fullName evidence="1">Uncharacterized protein</fullName>
    </submittedName>
</protein>
<name>A0A0A9B996_ARUDO</name>
<reference evidence="1" key="2">
    <citation type="journal article" date="2015" name="Data Brief">
        <title>Shoot transcriptome of the giant reed, Arundo donax.</title>
        <authorList>
            <person name="Barrero R.A."/>
            <person name="Guerrero F.D."/>
            <person name="Moolhuijzen P."/>
            <person name="Goolsby J.A."/>
            <person name="Tidwell J."/>
            <person name="Bellgard S.E."/>
            <person name="Bellgard M.I."/>
        </authorList>
    </citation>
    <scope>NUCLEOTIDE SEQUENCE</scope>
    <source>
        <tissue evidence="1">Shoot tissue taken approximately 20 cm above the soil surface</tissue>
    </source>
</reference>